<proteinExistence type="predicted"/>
<evidence type="ECO:0000313" key="2">
    <source>
        <dbReference type="EMBL" id="TMR03828.1"/>
    </source>
</evidence>
<gene>
    <name evidence="2" type="ORF">ETD83_09505</name>
</gene>
<feature type="domain" description="HTH cro/C1-type" evidence="1">
    <location>
        <begin position="14"/>
        <end position="67"/>
    </location>
</feature>
<sequence>MGENRARIFFGNELRRMRDDAGLTGKELADALGCTPQWVSTMESGRKVSQQSALDLDTYFKTDGHYHRLWKLANEVEVQFILPPGFPEYLEYEKKATSYRIYCALLINGLFQTEDYTRSILTTTDGANSQELTAQRMERQGVLARDKAPHTWIVIDETALRRTVGGPDIMREQLNYLLTASECFNTMVQVVPNHTGYHAGLEGSFTILGFEDMPDLAYTESAGEGLLIEKPARVKDKVVRWDLLRGHALPIQESRAMIRTVMEGL</sequence>
<keyword evidence="3" id="KW-1185">Reference proteome</keyword>
<dbReference type="Gene3D" id="1.10.260.40">
    <property type="entry name" value="lambda repressor-like DNA-binding domains"/>
    <property type="match status" value="1"/>
</dbReference>
<evidence type="ECO:0000313" key="3">
    <source>
        <dbReference type="Proteomes" id="UP000309174"/>
    </source>
</evidence>
<dbReference type="CDD" id="cd00093">
    <property type="entry name" value="HTH_XRE"/>
    <property type="match status" value="1"/>
</dbReference>
<name>A0A5C4JFV5_9ACTN</name>
<organism evidence="2 3">
    <name type="scientific">Actinomadura soli</name>
    <dbReference type="NCBI Taxonomy" id="2508997"/>
    <lineage>
        <taxon>Bacteria</taxon>
        <taxon>Bacillati</taxon>
        <taxon>Actinomycetota</taxon>
        <taxon>Actinomycetes</taxon>
        <taxon>Streptosporangiales</taxon>
        <taxon>Thermomonosporaceae</taxon>
        <taxon>Actinomadura</taxon>
    </lineage>
</organism>
<dbReference type="SUPFAM" id="SSF47413">
    <property type="entry name" value="lambda repressor-like DNA-binding domains"/>
    <property type="match status" value="1"/>
</dbReference>
<dbReference type="Pfam" id="PF13560">
    <property type="entry name" value="HTH_31"/>
    <property type="match status" value="1"/>
</dbReference>
<reference evidence="2 3" key="1">
    <citation type="submission" date="2019-05" db="EMBL/GenBank/DDBJ databases">
        <title>Draft genome sequence of Actinomadura sp. 14C53.</title>
        <authorList>
            <person name="Saricaoglu S."/>
            <person name="Isik K."/>
        </authorList>
    </citation>
    <scope>NUCLEOTIDE SEQUENCE [LARGE SCALE GENOMIC DNA]</scope>
    <source>
        <strain evidence="2 3">14C53</strain>
    </source>
</reference>
<evidence type="ECO:0000259" key="1">
    <source>
        <dbReference type="PROSITE" id="PS50943"/>
    </source>
</evidence>
<accession>A0A5C4JFV5</accession>
<dbReference type="OrthoDB" id="3466567at2"/>
<dbReference type="Proteomes" id="UP000309174">
    <property type="component" value="Unassembled WGS sequence"/>
</dbReference>
<dbReference type="InterPro" id="IPR001387">
    <property type="entry name" value="Cro/C1-type_HTH"/>
</dbReference>
<dbReference type="InterPro" id="IPR010982">
    <property type="entry name" value="Lambda_DNA-bd_dom_sf"/>
</dbReference>
<dbReference type="PROSITE" id="PS50943">
    <property type="entry name" value="HTH_CROC1"/>
    <property type="match status" value="1"/>
</dbReference>
<dbReference type="AlphaFoldDB" id="A0A5C4JFV5"/>
<dbReference type="EMBL" id="VCKW01000035">
    <property type="protein sequence ID" value="TMR03828.1"/>
    <property type="molecule type" value="Genomic_DNA"/>
</dbReference>
<dbReference type="InterPro" id="IPR043917">
    <property type="entry name" value="DUF5753"/>
</dbReference>
<dbReference type="SMART" id="SM00530">
    <property type="entry name" value="HTH_XRE"/>
    <property type="match status" value="1"/>
</dbReference>
<dbReference type="RefSeq" id="WP_138644698.1">
    <property type="nucleotide sequence ID" value="NZ_VCKW01000035.1"/>
</dbReference>
<protein>
    <submittedName>
        <fullName evidence="2">Helix-turn-helix domain-containing protein</fullName>
    </submittedName>
</protein>
<comment type="caution">
    <text evidence="2">The sequence shown here is derived from an EMBL/GenBank/DDBJ whole genome shotgun (WGS) entry which is preliminary data.</text>
</comment>
<dbReference type="GO" id="GO:0003677">
    <property type="term" value="F:DNA binding"/>
    <property type="evidence" value="ECO:0007669"/>
    <property type="project" value="InterPro"/>
</dbReference>
<dbReference type="Pfam" id="PF19054">
    <property type="entry name" value="DUF5753"/>
    <property type="match status" value="1"/>
</dbReference>